<dbReference type="OrthoDB" id="7870971at2"/>
<keyword evidence="2" id="KW-0969">Cilium</keyword>
<keyword evidence="2" id="KW-0282">Flagellum</keyword>
<proteinExistence type="predicted"/>
<evidence type="ECO:0000313" key="2">
    <source>
        <dbReference type="EMBL" id="SIO32148.1"/>
    </source>
</evidence>
<dbReference type="RefSeq" id="WP_074258110.1">
    <property type="nucleotide sequence ID" value="NZ_FSRL01000002.1"/>
</dbReference>
<feature type="region of interest" description="Disordered" evidence="1">
    <location>
        <begin position="1"/>
        <end position="23"/>
    </location>
</feature>
<evidence type="ECO:0000256" key="1">
    <source>
        <dbReference type="SAM" id="MobiDB-lite"/>
    </source>
</evidence>
<accession>A0A1N6IJD6</accession>
<dbReference type="AlphaFoldDB" id="A0A1N6IJD6"/>
<keyword evidence="2" id="KW-0966">Cell projection</keyword>
<protein>
    <submittedName>
        <fullName evidence="2">Flagellar assembly protein FliH</fullName>
    </submittedName>
</protein>
<gene>
    <name evidence="2" type="ORF">SAMN05444002_3970</name>
</gene>
<organism evidence="2 3">
    <name type="scientific">Vannielia litorea</name>
    <dbReference type="NCBI Taxonomy" id="1217970"/>
    <lineage>
        <taxon>Bacteria</taxon>
        <taxon>Pseudomonadati</taxon>
        <taxon>Pseudomonadota</taxon>
        <taxon>Alphaproteobacteria</taxon>
        <taxon>Rhodobacterales</taxon>
        <taxon>Paracoccaceae</taxon>
        <taxon>Vannielia</taxon>
    </lineage>
</organism>
<dbReference type="Proteomes" id="UP000184932">
    <property type="component" value="Unassembled WGS sequence"/>
</dbReference>
<keyword evidence="3" id="KW-1185">Reference proteome</keyword>
<evidence type="ECO:0000313" key="3">
    <source>
        <dbReference type="Proteomes" id="UP000184932"/>
    </source>
</evidence>
<name>A0A1N6IJD6_9RHOB</name>
<dbReference type="STRING" id="1217970.SAMN05444002_3970"/>
<dbReference type="EMBL" id="FSRL01000002">
    <property type="protein sequence ID" value="SIO32148.1"/>
    <property type="molecule type" value="Genomic_DNA"/>
</dbReference>
<sequence length="196" mass="20565">MSKGGITLEEFSGAPKKAREPAGDGALAEAQLAAFDKGYREGWDDAARAHAEEQRAIAADLARALDDMSFTYHEARRAMLAEMRALITGIVAKVLPGTLAGSLGPTILERIEAAVQARSEVSVEVTVAPGNMARIEPLLQGAATIPVRLAEEPSLGPGQAVLRFASAEEIIDLDAVLEGIAQVVAGFFEGQATREG</sequence>
<reference evidence="3" key="1">
    <citation type="submission" date="2016-11" db="EMBL/GenBank/DDBJ databases">
        <authorList>
            <person name="Varghese N."/>
            <person name="Submissions S."/>
        </authorList>
    </citation>
    <scope>NUCLEOTIDE SEQUENCE [LARGE SCALE GENOMIC DNA]</scope>
    <source>
        <strain evidence="3">DSM 29440</strain>
    </source>
</reference>